<organism evidence="4 5">
    <name type="scientific">Mariniflexile aquimaris</name>
    <dbReference type="NCBI Taxonomy" id="881009"/>
    <lineage>
        <taxon>Bacteria</taxon>
        <taxon>Pseudomonadati</taxon>
        <taxon>Bacteroidota</taxon>
        <taxon>Flavobacteriia</taxon>
        <taxon>Flavobacteriales</taxon>
        <taxon>Flavobacteriaceae</taxon>
        <taxon>Mariniflexile</taxon>
    </lineage>
</organism>
<dbReference type="EMBL" id="JBHTIB010000008">
    <property type="protein sequence ID" value="MFD0835139.1"/>
    <property type="molecule type" value="Genomic_DNA"/>
</dbReference>
<name>A0ABW3BRJ5_9FLAO</name>
<protein>
    <submittedName>
        <fullName evidence="4">PID-CTERM protein-sorting domain-containing protein</fullName>
    </submittedName>
</protein>
<dbReference type="InterPro" id="IPR058207">
    <property type="entry name" value="PID_CTERM"/>
</dbReference>
<evidence type="ECO:0000313" key="4">
    <source>
        <dbReference type="EMBL" id="MFD0835139.1"/>
    </source>
</evidence>
<accession>A0ABW3BRJ5</accession>
<feature type="region of interest" description="Disordered" evidence="1">
    <location>
        <begin position="33"/>
        <end position="93"/>
    </location>
</feature>
<reference evidence="5" key="1">
    <citation type="journal article" date="2019" name="Int. J. Syst. Evol. Microbiol.">
        <title>The Global Catalogue of Microorganisms (GCM) 10K type strain sequencing project: providing services to taxonomists for standard genome sequencing and annotation.</title>
        <authorList>
            <consortium name="The Broad Institute Genomics Platform"/>
            <consortium name="The Broad Institute Genome Sequencing Center for Infectious Disease"/>
            <person name="Wu L."/>
            <person name="Ma J."/>
        </authorList>
    </citation>
    <scope>NUCLEOTIDE SEQUENCE [LARGE SCALE GENOMIC DNA]</scope>
    <source>
        <strain evidence="5">CCUG 60529</strain>
    </source>
</reference>
<feature type="transmembrane region" description="Helical" evidence="2">
    <location>
        <begin position="96"/>
        <end position="114"/>
    </location>
</feature>
<feature type="signal peptide" evidence="3">
    <location>
        <begin position="1"/>
        <end position="28"/>
    </location>
</feature>
<dbReference type="Proteomes" id="UP001597011">
    <property type="component" value="Unassembled WGS sequence"/>
</dbReference>
<comment type="caution">
    <text evidence="4">The sequence shown here is derived from an EMBL/GenBank/DDBJ whole genome shotgun (WGS) entry which is preliminary data.</text>
</comment>
<evidence type="ECO:0000256" key="3">
    <source>
        <dbReference type="SAM" id="SignalP"/>
    </source>
</evidence>
<evidence type="ECO:0000256" key="2">
    <source>
        <dbReference type="SAM" id="Phobius"/>
    </source>
</evidence>
<keyword evidence="5" id="KW-1185">Reference proteome</keyword>
<dbReference type="NCBIfam" id="NF046080">
    <property type="entry name" value="PID_CTERM"/>
    <property type="match status" value="1"/>
</dbReference>
<feature type="chain" id="PRO_5046282026" evidence="3">
    <location>
        <begin position="29"/>
        <end position="123"/>
    </location>
</feature>
<proteinExistence type="predicted"/>
<gene>
    <name evidence="4" type="ORF">ACFQ0I_05145</name>
</gene>
<keyword evidence="2" id="KW-0472">Membrane</keyword>
<evidence type="ECO:0000256" key="1">
    <source>
        <dbReference type="SAM" id="MobiDB-lite"/>
    </source>
</evidence>
<sequence>MKTTKIYFRPLAMLIAILAFSFNTTMNAQQNNGNQGNGIGGNNGASVTHSANVNPNNNGNAGQGNQGNGLGNNPYGNQGSNGNPNGRAAGGSNDTIPLDGGLSILLAAAAFFGIKKLRGNKKM</sequence>
<feature type="compositionally biased region" description="Gly residues" evidence="1">
    <location>
        <begin position="61"/>
        <end position="70"/>
    </location>
</feature>
<dbReference type="RefSeq" id="WP_379940039.1">
    <property type="nucleotide sequence ID" value="NZ_JBHTIB010000008.1"/>
</dbReference>
<keyword evidence="3" id="KW-0732">Signal</keyword>
<keyword evidence="2" id="KW-0812">Transmembrane</keyword>
<keyword evidence="2" id="KW-1133">Transmembrane helix</keyword>
<evidence type="ECO:0000313" key="5">
    <source>
        <dbReference type="Proteomes" id="UP001597011"/>
    </source>
</evidence>